<keyword evidence="4" id="KW-1185">Reference proteome</keyword>
<dbReference type="AlphaFoldDB" id="A0A4P7P040"/>
<dbReference type="OrthoDB" id="9804944at2"/>
<dbReference type="InterPro" id="IPR018146">
    <property type="entry name" value="Glyoxalase_1_CS"/>
</dbReference>
<accession>A0A4P7P040</accession>
<dbReference type="InterPro" id="IPR050383">
    <property type="entry name" value="GlyoxalaseI/FosfomycinResist"/>
</dbReference>
<dbReference type="PROSITE" id="PS51819">
    <property type="entry name" value="VOC"/>
    <property type="match status" value="1"/>
</dbReference>
<dbReference type="InterPro" id="IPR004360">
    <property type="entry name" value="Glyas_Fos-R_dOase_dom"/>
</dbReference>
<evidence type="ECO:0000256" key="1">
    <source>
        <dbReference type="ARBA" id="ARBA00022723"/>
    </source>
</evidence>
<evidence type="ECO:0000259" key="2">
    <source>
        <dbReference type="PROSITE" id="PS51819"/>
    </source>
</evidence>
<dbReference type="RefSeq" id="WP_135795948.1">
    <property type="nucleotide sequence ID" value="NZ_CP032096.1"/>
</dbReference>
<dbReference type="EMBL" id="CP032096">
    <property type="protein sequence ID" value="QBZ83316.1"/>
    <property type="molecule type" value="Genomic_DNA"/>
</dbReference>
<keyword evidence="1" id="KW-0479">Metal-binding</keyword>
<dbReference type="InterPro" id="IPR037523">
    <property type="entry name" value="VOC_core"/>
</dbReference>
<proteinExistence type="predicted"/>
<dbReference type="PROSITE" id="PS00934">
    <property type="entry name" value="GLYOXALASE_I_1"/>
    <property type="match status" value="1"/>
</dbReference>
<organism evidence="3 4">
    <name type="scientific">Hydrogenovibrio crunogenus</name>
    <dbReference type="NCBI Taxonomy" id="39765"/>
    <lineage>
        <taxon>Bacteria</taxon>
        <taxon>Pseudomonadati</taxon>
        <taxon>Pseudomonadota</taxon>
        <taxon>Gammaproteobacteria</taxon>
        <taxon>Thiotrichales</taxon>
        <taxon>Piscirickettsiaceae</taxon>
        <taxon>Hydrogenovibrio</taxon>
    </lineage>
</organism>
<reference evidence="3 4" key="1">
    <citation type="submission" date="2018-08" db="EMBL/GenBank/DDBJ databases">
        <title>Horizontal acquisition of hydrogen conversion ability and other habitat adaptations in Hydrogenovibrio crunogenus strains.</title>
        <authorList>
            <person name="Gonnella G."/>
            <person name="Adam N."/>
            <person name="Perner M."/>
        </authorList>
    </citation>
    <scope>NUCLEOTIDE SEQUENCE [LARGE SCALE GENOMIC DNA]</scope>
    <source>
        <strain evidence="3 4">SP-41</strain>
    </source>
</reference>
<protein>
    <submittedName>
        <fullName evidence="3">Glyoxalase</fullName>
    </submittedName>
</protein>
<sequence>MAKVLGFDHVSIIVEDAERALKFYQELLGLERLERPNLGFPGYWLDLLSGQSLHIMQLPNPNEKTTRPEHGGRDYHFALRVDSVAEYEAFLQQNDWVYTKSQSGRKALFIKDLDNNAFELFEV</sequence>
<evidence type="ECO:0000313" key="3">
    <source>
        <dbReference type="EMBL" id="QBZ83316.1"/>
    </source>
</evidence>
<feature type="domain" description="VOC" evidence="2">
    <location>
        <begin position="6"/>
        <end position="123"/>
    </location>
</feature>
<dbReference type="PANTHER" id="PTHR21366">
    <property type="entry name" value="GLYOXALASE FAMILY PROTEIN"/>
    <property type="match status" value="1"/>
</dbReference>
<dbReference type="Pfam" id="PF00903">
    <property type="entry name" value="Glyoxalase"/>
    <property type="match status" value="1"/>
</dbReference>
<dbReference type="PANTHER" id="PTHR21366:SF22">
    <property type="entry name" value="VOC DOMAIN-CONTAINING PROTEIN"/>
    <property type="match status" value="1"/>
</dbReference>
<dbReference type="Gene3D" id="3.10.180.10">
    <property type="entry name" value="2,3-Dihydroxybiphenyl 1,2-Dioxygenase, domain 1"/>
    <property type="match status" value="1"/>
</dbReference>
<dbReference type="GO" id="GO:0046872">
    <property type="term" value="F:metal ion binding"/>
    <property type="evidence" value="ECO:0007669"/>
    <property type="project" value="UniProtKB-KW"/>
</dbReference>
<gene>
    <name evidence="3" type="ORF">GHNINEIG_01368</name>
</gene>
<name>A0A4P7P040_9GAMM</name>
<evidence type="ECO:0000313" key="4">
    <source>
        <dbReference type="Proteomes" id="UP000296201"/>
    </source>
</evidence>
<dbReference type="InterPro" id="IPR029068">
    <property type="entry name" value="Glyas_Bleomycin-R_OHBP_Dase"/>
</dbReference>
<dbReference type="GO" id="GO:0004462">
    <property type="term" value="F:lactoylglutathione lyase activity"/>
    <property type="evidence" value="ECO:0007669"/>
    <property type="project" value="InterPro"/>
</dbReference>
<dbReference type="Proteomes" id="UP000296201">
    <property type="component" value="Chromosome"/>
</dbReference>
<dbReference type="SUPFAM" id="SSF54593">
    <property type="entry name" value="Glyoxalase/Bleomycin resistance protein/Dihydroxybiphenyl dioxygenase"/>
    <property type="match status" value="1"/>
</dbReference>